<sequence>MENRGILFDKDGTCIRFDTLWQAGLQACFETLSMLAPHHSAEIKKILAIQEQRFLQKHLLDEVLYQELYQELAQFEELVEQGISSRWLEQFFYDYLRKNLKKIEPIGDLKQLFLELKRKNYKIGLATSDTLPATMLIMEYLGLTEMFDFIATGDRYLPKPDADMLQAFCQSCQLKSTEVIMVGDSLVDVFMGTCHGKAGIGVLTGNCQSTDFENFEVAYFRDIHEIPYQELWGNTKKKKILKR</sequence>
<organism evidence="1 2">
    <name type="scientific">Enterococcus faecalis TX4248</name>
    <dbReference type="NCBI Taxonomy" id="749495"/>
    <lineage>
        <taxon>Bacteria</taxon>
        <taxon>Bacillati</taxon>
        <taxon>Bacillota</taxon>
        <taxon>Bacilli</taxon>
        <taxon>Lactobacillales</taxon>
        <taxon>Enterococcaceae</taxon>
        <taxon>Enterococcus</taxon>
    </lineage>
</organism>
<dbReference type="GO" id="GO:0008967">
    <property type="term" value="F:phosphoglycolate phosphatase activity"/>
    <property type="evidence" value="ECO:0007669"/>
    <property type="project" value="TreeGrafter"/>
</dbReference>
<dbReference type="EMBL" id="AEBR01000103">
    <property type="protein sequence ID" value="EFM81513.1"/>
    <property type="molecule type" value="Genomic_DNA"/>
</dbReference>
<dbReference type="Gene3D" id="1.10.150.240">
    <property type="entry name" value="Putative phosphatase, domain 2"/>
    <property type="match status" value="1"/>
</dbReference>
<dbReference type="InterPro" id="IPR006439">
    <property type="entry name" value="HAD-SF_hydro_IA"/>
</dbReference>
<dbReference type="GO" id="GO:0006281">
    <property type="term" value="P:DNA repair"/>
    <property type="evidence" value="ECO:0007669"/>
    <property type="project" value="TreeGrafter"/>
</dbReference>
<dbReference type="InterPro" id="IPR023198">
    <property type="entry name" value="PGP-like_dom2"/>
</dbReference>
<proteinExistence type="predicted"/>
<comment type="caution">
    <text evidence="1">The sequence shown here is derived from an EMBL/GenBank/DDBJ whole genome shotgun (WGS) entry which is preliminary data.</text>
</comment>
<dbReference type="RefSeq" id="WP_002389085.1">
    <property type="nucleotide sequence ID" value="NZ_GL454487.1"/>
</dbReference>
<dbReference type="Proteomes" id="UP000004846">
    <property type="component" value="Unassembled WGS sequence"/>
</dbReference>
<dbReference type="SUPFAM" id="SSF56784">
    <property type="entry name" value="HAD-like"/>
    <property type="match status" value="1"/>
</dbReference>
<gene>
    <name evidence="1" type="ORF">HMPREF9498_02850</name>
</gene>
<protein>
    <submittedName>
        <fullName evidence="1">HAD hydrolase, family IA, variant 1</fullName>
    </submittedName>
</protein>
<dbReference type="InterPro" id="IPR050155">
    <property type="entry name" value="HAD-like_hydrolase_sf"/>
</dbReference>
<dbReference type="CDD" id="cd01427">
    <property type="entry name" value="HAD_like"/>
    <property type="match status" value="1"/>
</dbReference>
<keyword evidence="1" id="KW-0378">Hydrolase</keyword>
<accession>A0A125W2H1</accession>
<reference evidence="1 2" key="1">
    <citation type="submission" date="2010-07" db="EMBL/GenBank/DDBJ databases">
        <authorList>
            <person name="Sid Ahmed O."/>
        </authorList>
    </citation>
    <scope>NUCLEOTIDE SEQUENCE [LARGE SCALE GENOMIC DNA]</scope>
    <source>
        <strain evidence="1 2">TX4248</strain>
    </source>
</reference>
<dbReference type="InterPro" id="IPR023214">
    <property type="entry name" value="HAD_sf"/>
</dbReference>
<dbReference type="SFLD" id="SFLDS00003">
    <property type="entry name" value="Haloacid_Dehalogenase"/>
    <property type="match status" value="1"/>
</dbReference>
<dbReference type="SFLD" id="SFLDG01129">
    <property type="entry name" value="C1.5:_HAD__Beta-PGM__Phosphata"/>
    <property type="match status" value="1"/>
</dbReference>
<dbReference type="InterPro" id="IPR036412">
    <property type="entry name" value="HAD-like_sf"/>
</dbReference>
<evidence type="ECO:0000313" key="2">
    <source>
        <dbReference type="Proteomes" id="UP000004846"/>
    </source>
</evidence>
<dbReference type="Gene3D" id="3.40.50.1000">
    <property type="entry name" value="HAD superfamily/HAD-like"/>
    <property type="match status" value="1"/>
</dbReference>
<dbReference type="HOGENOM" id="CLU_045011_16_2_9"/>
<dbReference type="GO" id="GO:0005829">
    <property type="term" value="C:cytosol"/>
    <property type="evidence" value="ECO:0007669"/>
    <property type="project" value="TreeGrafter"/>
</dbReference>
<dbReference type="AlphaFoldDB" id="A0A125W2H1"/>
<dbReference type="PANTHER" id="PTHR43434">
    <property type="entry name" value="PHOSPHOGLYCOLATE PHOSPHATASE"/>
    <property type="match status" value="1"/>
</dbReference>
<dbReference type="PANTHER" id="PTHR43434:SF1">
    <property type="entry name" value="PHOSPHOGLYCOLATE PHOSPHATASE"/>
    <property type="match status" value="1"/>
</dbReference>
<dbReference type="NCBIfam" id="TIGR01549">
    <property type="entry name" value="HAD-SF-IA-v1"/>
    <property type="match status" value="1"/>
</dbReference>
<name>A0A125W2H1_ENTFL</name>
<dbReference type="Pfam" id="PF00702">
    <property type="entry name" value="Hydrolase"/>
    <property type="match status" value="1"/>
</dbReference>
<evidence type="ECO:0000313" key="1">
    <source>
        <dbReference type="EMBL" id="EFM81513.1"/>
    </source>
</evidence>